<evidence type="ECO:0000313" key="13">
    <source>
        <dbReference type="EMBL" id="HHM43960.1"/>
    </source>
</evidence>
<dbReference type="GO" id="GO:0005524">
    <property type="term" value="F:ATP binding"/>
    <property type="evidence" value="ECO:0007669"/>
    <property type="project" value="UniProtKB-KW"/>
</dbReference>
<dbReference type="InterPro" id="IPR012340">
    <property type="entry name" value="NA-bd_OB-fold"/>
</dbReference>
<evidence type="ECO:0000256" key="6">
    <source>
        <dbReference type="ARBA" id="ARBA00023136"/>
    </source>
</evidence>
<dbReference type="InterPro" id="IPR003593">
    <property type="entry name" value="AAA+_ATPase"/>
</dbReference>
<dbReference type="PANTHER" id="PTHR42781">
    <property type="entry name" value="SPERMIDINE/PUTRESCINE IMPORT ATP-BINDING PROTEIN POTA"/>
    <property type="match status" value="1"/>
</dbReference>
<dbReference type="InterPro" id="IPR013611">
    <property type="entry name" value="Transp-assoc_OB_typ2"/>
</dbReference>
<dbReference type="FunFam" id="3.40.50.300:FF:000042">
    <property type="entry name" value="Maltose/maltodextrin ABC transporter, ATP-binding protein"/>
    <property type="match status" value="1"/>
</dbReference>
<dbReference type="InterPro" id="IPR005893">
    <property type="entry name" value="PotA-like"/>
</dbReference>
<keyword evidence="5" id="KW-1278">Translocase</keyword>
<dbReference type="SMART" id="SM00382">
    <property type="entry name" value="AAA"/>
    <property type="match status" value="1"/>
</dbReference>
<dbReference type="GO" id="GO:0015417">
    <property type="term" value="F:ABC-type polyamine transporter activity"/>
    <property type="evidence" value="ECO:0007669"/>
    <property type="project" value="InterPro"/>
</dbReference>
<dbReference type="InterPro" id="IPR017871">
    <property type="entry name" value="ABC_transporter-like_CS"/>
</dbReference>
<gene>
    <name evidence="13" type="ORF">ENM31_01495</name>
</gene>
<keyword evidence="3" id="KW-0547">Nucleotide-binding</keyword>
<evidence type="ECO:0000259" key="12">
    <source>
        <dbReference type="PROSITE" id="PS50893"/>
    </source>
</evidence>
<dbReference type="AlphaFoldDB" id="A0A7J3VSE0"/>
<dbReference type="NCBIfam" id="TIGR01187">
    <property type="entry name" value="potA"/>
    <property type="match status" value="1"/>
</dbReference>
<dbReference type="SUPFAM" id="SSF52540">
    <property type="entry name" value="P-loop containing nucleoside triphosphate hydrolases"/>
    <property type="match status" value="1"/>
</dbReference>
<evidence type="ECO:0000256" key="2">
    <source>
        <dbReference type="ARBA" id="ARBA00022475"/>
    </source>
</evidence>
<dbReference type="Pfam" id="PF00005">
    <property type="entry name" value="ABC_tran"/>
    <property type="match status" value="1"/>
</dbReference>
<name>A0A7J3VSE0_CALS0</name>
<dbReference type="Pfam" id="PF08402">
    <property type="entry name" value="TOBE_2"/>
    <property type="match status" value="1"/>
</dbReference>
<comment type="caution">
    <text evidence="13">The sequence shown here is derived from an EMBL/GenBank/DDBJ whole genome shotgun (WGS) entry which is preliminary data.</text>
</comment>
<feature type="domain" description="ABC transporter" evidence="12">
    <location>
        <begin position="8"/>
        <end position="238"/>
    </location>
</feature>
<evidence type="ECO:0000256" key="10">
    <source>
        <dbReference type="ARBA" id="ARBA00041133"/>
    </source>
</evidence>
<dbReference type="EC" id="7.3.2.6" evidence="9"/>
<dbReference type="PANTHER" id="PTHR42781:SF4">
    <property type="entry name" value="SPERMIDINE_PUTRESCINE IMPORT ATP-BINDING PROTEIN POTA"/>
    <property type="match status" value="1"/>
</dbReference>
<dbReference type="GO" id="GO:0016887">
    <property type="term" value="F:ATP hydrolysis activity"/>
    <property type="evidence" value="ECO:0007669"/>
    <property type="project" value="InterPro"/>
</dbReference>
<evidence type="ECO:0000256" key="11">
    <source>
        <dbReference type="ARBA" id="ARBA00047936"/>
    </source>
</evidence>
<evidence type="ECO:0000256" key="9">
    <source>
        <dbReference type="ARBA" id="ARBA00039025"/>
    </source>
</evidence>
<evidence type="ECO:0000256" key="1">
    <source>
        <dbReference type="ARBA" id="ARBA00022448"/>
    </source>
</evidence>
<organism evidence="13">
    <name type="scientific">Caldiarchaeum subterraneum</name>
    <dbReference type="NCBI Taxonomy" id="311458"/>
    <lineage>
        <taxon>Archaea</taxon>
        <taxon>Nitrososphaerota</taxon>
        <taxon>Candidatus Caldarchaeales</taxon>
        <taxon>Candidatus Caldarchaeaceae</taxon>
        <taxon>Candidatus Caldarchaeum</taxon>
    </lineage>
</organism>
<dbReference type="GO" id="GO:1901238">
    <property type="term" value="F:ABC-type tungstate transporter activity"/>
    <property type="evidence" value="ECO:0007669"/>
    <property type="project" value="UniProtKB-EC"/>
</dbReference>
<dbReference type="SUPFAM" id="SSF50331">
    <property type="entry name" value="MOP-like"/>
    <property type="match status" value="1"/>
</dbReference>
<evidence type="ECO:0000256" key="4">
    <source>
        <dbReference type="ARBA" id="ARBA00022840"/>
    </source>
</evidence>
<keyword evidence="4 13" id="KW-0067">ATP-binding</keyword>
<sequence length="358" mass="40077">MTPLDGEVILDSVWKYYGKLVAVENLTLSVGKSEFLTLLGPSGCGKTTTLRIIAGFIKPDKGSLYIKGELMNDKPPHKRNIGMVFQNYALFPHMTVLDNVAFGLKMRNVAKKEAHEAASEALKVVGLEGMEKRYPKQLSGGQQQRVALARALVIKPDVLLLDEPLSNLDLKLRMQMRLELKRIQRETGVTTVYVTHDQGEALSMSDRIVIMHQGRVVQTGYPQEIYERPANEFVADFIGEANVLKGNLKTRDGVYYFETEDFEIPVNPERIVNSGSSSEFLLVVRPERVEVADGLQEGALETTVEGIDFIGSVIRYHLRLPSGRQIKMEQKNTGQRVYRQGDKIGCILPCESLVVIKK</sequence>
<dbReference type="PROSITE" id="PS00211">
    <property type="entry name" value="ABC_TRANSPORTER_1"/>
    <property type="match status" value="1"/>
</dbReference>
<accession>A0A7J3VSE0</accession>
<evidence type="ECO:0000256" key="3">
    <source>
        <dbReference type="ARBA" id="ARBA00022741"/>
    </source>
</evidence>
<evidence type="ECO:0000256" key="8">
    <source>
        <dbReference type="ARBA" id="ARBA00038781"/>
    </source>
</evidence>
<comment type="subunit">
    <text evidence="8">The complex is composed of two ATP-binding proteins (WtpC), two transmembrane proteins (WtpB) and a solute-binding protein (WtpA).</text>
</comment>
<comment type="catalytic activity">
    <reaction evidence="11">
        <text>tungstate(in) + ATP + H2O = tungstate(out) + ADP + phosphate + H(+)</text>
        <dbReference type="Rhea" id="RHEA:35027"/>
        <dbReference type="ChEBI" id="CHEBI:15377"/>
        <dbReference type="ChEBI" id="CHEBI:15378"/>
        <dbReference type="ChEBI" id="CHEBI:30616"/>
        <dbReference type="ChEBI" id="CHEBI:43474"/>
        <dbReference type="ChEBI" id="CHEBI:46502"/>
        <dbReference type="ChEBI" id="CHEBI:456216"/>
        <dbReference type="EC" id="7.3.2.6"/>
    </reaction>
</comment>
<proteinExistence type="inferred from homology"/>
<dbReference type="InterPro" id="IPR003439">
    <property type="entry name" value="ABC_transporter-like_ATP-bd"/>
</dbReference>
<reference evidence="13" key="1">
    <citation type="journal article" date="2020" name="mSystems">
        <title>Genome- and Community-Level Interaction Insights into Carbon Utilization and Element Cycling Functions of Hydrothermarchaeota in Hydrothermal Sediment.</title>
        <authorList>
            <person name="Zhou Z."/>
            <person name="Liu Y."/>
            <person name="Xu W."/>
            <person name="Pan J."/>
            <person name="Luo Z.H."/>
            <person name="Li M."/>
        </authorList>
    </citation>
    <scope>NUCLEOTIDE SEQUENCE [LARGE SCALE GENOMIC DNA]</scope>
    <source>
        <strain evidence="13">SpSt-1074</strain>
    </source>
</reference>
<comment type="similarity">
    <text evidence="7">Belongs to the ABC transporter superfamily. Sulfate/tungstate importer (TC 3.A.1.6) family.</text>
</comment>
<dbReference type="InterPro" id="IPR050093">
    <property type="entry name" value="ABC_SmlMolc_Importer"/>
</dbReference>
<keyword evidence="2" id="KW-1003">Cell membrane</keyword>
<protein>
    <recommendedName>
        <fullName evidence="10">Molybdate/tungstate import ATP-binding protein WtpC</fullName>
        <ecNumber evidence="9">7.3.2.6</ecNumber>
    </recommendedName>
</protein>
<dbReference type="GO" id="GO:0043190">
    <property type="term" value="C:ATP-binding cassette (ABC) transporter complex"/>
    <property type="evidence" value="ECO:0007669"/>
    <property type="project" value="InterPro"/>
</dbReference>
<dbReference type="Gene3D" id="3.40.50.300">
    <property type="entry name" value="P-loop containing nucleotide triphosphate hydrolases"/>
    <property type="match status" value="1"/>
</dbReference>
<dbReference type="Gene3D" id="2.40.50.140">
    <property type="entry name" value="Nucleic acid-binding proteins"/>
    <property type="match status" value="1"/>
</dbReference>
<dbReference type="PROSITE" id="PS50893">
    <property type="entry name" value="ABC_TRANSPORTER_2"/>
    <property type="match status" value="1"/>
</dbReference>
<keyword evidence="6" id="KW-0472">Membrane</keyword>
<dbReference type="EMBL" id="DRXH01000053">
    <property type="protein sequence ID" value="HHM43960.1"/>
    <property type="molecule type" value="Genomic_DNA"/>
</dbReference>
<dbReference type="InterPro" id="IPR008995">
    <property type="entry name" value="Mo/tungstate-bd_C_term_dom"/>
</dbReference>
<evidence type="ECO:0000256" key="5">
    <source>
        <dbReference type="ARBA" id="ARBA00022967"/>
    </source>
</evidence>
<keyword evidence="1" id="KW-0813">Transport</keyword>
<dbReference type="InterPro" id="IPR027417">
    <property type="entry name" value="P-loop_NTPase"/>
</dbReference>
<evidence type="ECO:0000256" key="7">
    <source>
        <dbReference type="ARBA" id="ARBA00038307"/>
    </source>
</evidence>
<dbReference type="Gene3D" id="2.40.50.100">
    <property type="match status" value="1"/>
</dbReference>